<proteinExistence type="predicted"/>
<protein>
    <submittedName>
        <fullName evidence="2">Uncharacterized protein</fullName>
    </submittedName>
</protein>
<sequence length="62" mass="7076">MHDFIHAPARTSRRQTGPAIAEREIITPHLVIHITTHSVPVVIIPERRKGWKRVMSPSGSFR</sequence>
<dbReference type="AlphaFoldDB" id="A0A829WIP3"/>
<organism evidence="2 3">
    <name type="scientific">Gluconobacter oxydans NBRC 3293</name>
    <dbReference type="NCBI Taxonomy" id="1315969"/>
    <lineage>
        <taxon>Bacteria</taxon>
        <taxon>Pseudomonadati</taxon>
        <taxon>Pseudomonadota</taxon>
        <taxon>Alphaproteobacteria</taxon>
        <taxon>Acetobacterales</taxon>
        <taxon>Acetobacteraceae</taxon>
        <taxon>Gluconobacter</taxon>
    </lineage>
</organism>
<name>A0A829WIP3_GLUOY</name>
<comment type="caution">
    <text evidence="2">The sequence shown here is derived from an EMBL/GenBank/DDBJ whole genome shotgun (WGS) entry which is preliminary data.</text>
</comment>
<feature type="region of interest" description="Disordered" evidence="1">
    <location>
        <begin position="1"/>
        <end position="20"/>
    </location>
</feature>
<accession>A0A829WIP3</accession>
<dbReference type="Proteomes" id="UP000484858">
    <property type="component" value="Unassembled WGS sequence"/>
</dbReference>
<gene>
    <name evidence="2" type="ORF">NBRC3293_1185</name>
</gene>
<dbReference type="EMBL" id="BARJ01000006">
    <property type="protein sequence ID" value="GEM16688.1"/>
    <property type="molecule type" value="Genomic_DNA"/>
</dbReference>
<evidence type="ECO:0000313" key="3">
    <source>
        <dbReference type="Proteomes" id="UP000484858"/>
    </source>
</evidence>
<evidence type="ECO:0000256" key="1">
    <source>
        <dbReference type="SAM" id="MobiDB-lite"/>
    </source>
</evidence>
<evidence type="ECO:0000313" key="2">
    <source>
        <dbReference type="EMBL" id="GEM16688.1"/>
    </source>
</evidence>
<reference evidence="2 3" key="1">
    <citation type="submission" date="2013-04" db="EMBL/GenBank/DDBJ databases">
        <title>Gluconobacter oxydans NBRC 3293 whole genome sequence.</title>
        <authorList>
            <person name="Matsutani M."/>
            <person name="Yakushi T."/>
            <person name="Matsushita K."/>
        </authorList>
    </citation>
    <scope>NUCLEOTIDE SEQUENCE [LARGE SCALE GENOMIC DNA]</scope>
    <source>
        <strain evidence="2 3">NBRC 3293</strain>
    </source>
</reference>